<dbReference type="OrthoDB" id="9799930at2759"/>
<comment type="subcellular location">
    <subcellularLocation>
        <location evidence="1">Membrane</location>
        <topology evidence="1">Multi-pass membrane protein</topology>
    </subcellularLocation>
</comment>
<organism evidence="13 14">
    <name type="scientific">Arctia plantaginis</name>
    <name type="common">Wood tiger moth</name>
    <name type="synonym">Phalaena plantaginis</name>
    <dbReference type="NCBI Taxonomy" id="874455"/>
    <lineage>
        <taxon>Eukaryota</taxon>
        <taxon>Metazoa</taxon>
        <taxon>Ecdysozoa</taxon>
        <taxon>Arthropoda</taxon>
        <taxon>Hexapoda</taxon>
        <taxon>Insecta</taxon>
        <taxon>Pterygota</taxon>
        <taxon>Neoptera</taxon>
        <taxon>Endopterygota</taxon>
        <taxon>Lepidoptera</taxon>
        <taxon>Glossata</taxon>
        <taxon>Ditrysia</taxon>
        <taxon>Noctuoidea</taxon>
        <taxon>Erebidae</taxon>
        <taxon>Arctiinae</taxon>
        <taxon>Arctia</taxon>
    </lineage>
</organism>
<dbReference type="AlphaFoldDB" id="A0A8S0ZIB8"/>
<evidence type="ECO:0000256" key="2">
    <source>
        <dbReference type="ARBA" id="ARBA00007193"/>
    </source>
</evidence>
<comment type="similarity">
    <text evidence="2 12">Belongs to the amiloride-sensitive sodium channel (TC 1.A.6) family.</text>
</comment>
<sequence>MWYNSEPVVVSLERDYRSWWTTFPAVTACFIDRVEPEKARYVIESTWNVSQESDAVRFQYYMDFIELVADVSFRENLQNFWKYQADDTVKDLNLLELALAVHPNWTLDVTLSQKEANVIWHPVMTEVGMCLTFNSLYAEFQYMRQDMKWIPQPLLQCHYHSGQCYVRVDSQSTAVRYFVHSPYEISTAISNPTGEVLPGEELVIDYKVAAISPLLLAVAKGDTSTLIQTFKKRANAR</sequence>
<keyword evidence="7" id="KW-0915">Sodium</keyword>
<dbReference type="Pfam" id="PF00858">
    <property type="entry name" value="ASC"/>
    <property type="match status" value="1"/>
</dbReference>
<keyword evidence="3 12" id="KW-0813">Transport</keyword>
<evidence type="ECO:0000256" key="9">
    <source>
        <dbReference type="ARBA" id="ARBA00023136"/>
    </source>
</evidence>
<dbReference type="InterPro" id="IPR001873">
    <property type="entry name" value="ENaC"/>
</dbReference>
<name>A0A8S0ZIB8_ARCPL</name>
<keyword evidence="9" id="KW-0472">Membrane</keyword>
<evidence type="ECO:0000256" key="1">
    <source>
        <dbReference type="ARBA" id="ARBA00004141"/>
    </source>
</evidence>
<comment type="caution">
    <text evidence="13">The sequence shown here is derived from an EMBL/GenBank/DDBJ whole genome shotgun (WGS) entry which is preliminary data.</text>
</comment>
<accession>A0A8S0ZIB8</accession>
<dbReference type="EMBL" id="CADEBD010000289">
    <property type="protein sequence ID" value="CAB3232202.1"/>
    <property type="molecule type" value="Genomic_DNA"/>
</dbReference>
<evidence type="ECO:0000256" key="10">
    <source>
        <dbReference type="ARBA" id="ARBA00023201"/>
    </source>
</evidence>
<proteinExistence type="inferred from homology"/>
<keyword evidence="6" id="KW-1133">Transmembrane helix</keyword>
<dbReference type="GO" id="GO:0016020">
    <property type="term" value="C:membrane"/>
    <property type="evidence" value="ECO:0007669"/>
    <property type="project" value="UniProtKB-SubCell"/>
</dbReference>
<reference evidence="13 14" key="1">
    <citation type="submission" date="2020-04" db="EMBL/GenBank/DDBJ databases">
        <authorList>
            <person name="Wallbank WR R."/>
            <person name="Pardo Diaz C."/>
            <person name="Kozak K."/>
            <person name="Martin S."/>
            <person name="Jiggins C."/>
            <person name="Moest M."/>
            <person name="Warren A I."/>
            <person name="Byers J.R.P. K."/>
            <person name="Montejo-Kovacevich G."/>
            <person name="Yen C E."/>
        </authorList>
    </citation>
    <scope>NUCLEOTIDE SEQUENCE [LARGE SCALE GENOMIC DNA]</scope>
</reference>
<evidence type="ECO:0000256" key="5">
    <source>
        <dbReference type="ARBA" id="ARBA00022692"/>
    </source>
</evidence>
<evidence type="ECO:0000313" key="14">
    <source>
        <dbReference type="Proteomes" id="UP000494256"/>
    </source>
</evidence>
<dbReference type="Proteomes" id="UP000494256">
    <property type="component" value="Unassembled WGS sequence"/>
</dbReference>
<dbReference type="GO" id="GO:0005272">
    <property type="term" value="F:sodium channel activity"/>
    <property type="evidence" value="ECO:0007669"/>
    <property type="project" value="UniProtKB-KW"/>
</dbReference>
<keyword evidence="4 12" id="KW-0894">Sodium channel</keyword>
<keyword evidence="11 12" id="KW-0407">Ion channel</keyword>
<keyword evidence="8 12" id="KW-0406">Ion transport</keyword>
<keyword evidence="10 12" id="KW-0739">Sodium transport</keyword>
<evidence type="ECO:0000256" key="6">
    <source>
        <dbReference type="ARBA" id="ARBA00022989"/>
    </source>
</evidence>
<evidence type="ECO:0000256" key="8">
    <source>
        <dbReference type="ARBA" id="ARBA00023065"/>
    </source>
</evidence>
<evidence type="ECO:0000256" key="12">
    <source>
        <dbReference type="RuleBase" id="RU000679"/>
    </source>
</evidence>
<protein>
    <submittedName>
        <fullName evidence="13">Uncharacterized protein</fullName>
    </submittedName>
</protein>
<evidence type="ECO:0000313" key="13">
    <source>
        <dbReference type="EMBL" id="CAB3232202.1"/>
    </source>
</evidence>
<evidence type="ECO:0000256" key="7">
    <source>
        <dbReference type="ARBA" id="ARBA00023053"/>
    </source>
</evidence>
<evidence type="ECO:0000256" key="4">
    <source>
        <dbReference type="ARBA" id="ARBA00022461"/>
    </source>
</evidence>
<gene>
    <name evidence="13" type="ORF">APLA_LOCUS5557</name>
</gene>
<evidence type="ECO:0000256" key="3">
    <source>
        <dbReference type="ARBA" id="ARBA00022448"/>
    </source>
</evidence>
<evidence type="ECO:0000256" key="11">
    <source>
        <dbReference type="ARBA" id="ARBA00023303"/>
    </source>
</evidence>
<keyword evidence="5 12" id="KW-0812">Transmembrane</keyword>